<evidence type="ECO:0000259" key="7">
    <source>
        <dbReference type="PROSITE" id="PS50023"/>
    </source>
</evidence>
<evidence type="ECO:0000256" key="1">
    <source>
        <dbReference type="ARBA" id="ARBA00022723"/>
    </source>
</evidence>
<keyword evidence="3 5" id="KW-0862">Zinc</keyword>
<dbReference type="InterPro" id="IPR001781">
    <property type="entry name" value="Znf_LIM"/>
</dbReference>
<evidence type="ECO:0000313" key="8">
    <source>
        <dbReference type="EMBL" id="KAK0668975.1"/>
    </source>
</evidence>
<feature type="compositionally biased region" description="Polar residues" evidence="6">
    <location>
        <begin position="373"/>
        <end position="382"/>
    </location>
</feature>
<feature type="compositionally biased region" description="Basic and acidic residues" evidence="6">
    <location>
        <begin position="268"/>
        <end position="284"/>
    </location>
</feature>
<feature type="compositionally biased region" description="Polar residues" evidence="6">
    <location>
        <begin position="48"/>
        <end position="62"/>
    </location>
</feature>
<organism evidence="8 9">
    <name type="scientific">Cercophora samala</name>
    <dbReference type="NCBI Taxonomy" id="330535"/>
    <lineage>
        <taxon>Eukaryota</taxon>
        <taxon>Fungi</taxon>
        <taxon>Dikarya</taxon>
        <taxon>Ascomycota</taxon>
        <taxon>Pezizomycotina</taxon>
        <taxon>Sordariomycetes</taxon>
        <taxon>Sordariomycetidae</taxon>
        <taxon>Sordariales</taxon>
        <taxon>Lasiosphaeriaceae</taxon>
        <taxon>Cercophora</taxon>
    </lineage>
</organism>
<keyword evidence="1 5" id="KW-0479">Metal-binding</keyword>
<protein>
    <recommendedName>
        <fullName evidence="7">LIM zinc-binding domain-containing protein</fullName>
    </recommendedName>
</protein>
<dbReference type="PROSITE" id="PS00478">
    <property type="entry name" value="LIM_DOMAIN_1"/>
    <property type="match status" value="1"/>
</dbReference>
<dbReference type="FunFam" id="2.10.110.10:FF:000105">
    <property type="entry name" value="Similar to LIM domain-containing protein"/>
    <property type="match status" value="1"/>
</dbReference>
<feature type="domain" description="LIM zinc-binding" evidence="7">
    <location>
        <begin position="641"/>
        <end position="704"/>
    </location>
</feature>
<feature type="region of interest" description="Disordered" evidence="6">
    <location>
        <begin position="589"/>
        <end position="643"/>
    </location>
</feature>
<dbReference type="GO" id="GO:0046872">
    <property type="term" value="F:metal ion binding"/>
    <property type="evidence" value="ECO:0007669"/>
    <property type="project" value="UniProtKB-KW"/>
</dbReference>
<dbReference type="PROSITE" id="PS50023">
    <property type="entry name" value="LIM_DOMAIN_2"/>
    <property type="match status" value="2"/>
</dbReference>
<dbReference type="PANTHER" id="PTHR24212">
    <property type="entry name" value="ZYXIN/TRIP6"/>
    <property type="match status" value="1"/>
</dbReference>
<feature type="region of interest" description="Disordered" evidence="6">
    <location>
        <begin position="779"/>
        <end position="831"/>
    </location>
</feature>
<name>A0AA40DBI7_9PEZI</name>
<proteinExistence type="predicted"/>
<dbReference type="Pfam" id="PF00412">
    <property type="entry name" value="LIM"/>
    <property type="match status" value="2"/>
</dbReference>
<keyword evidence="9" id="KW-1185">Reference proteome</keyword>
<dbReference type="CDD" id="cd09397">
    <property type="entry name" value="LIM1_UF1"/>
    <property type="match status" value="1"/>
</dbReference>
<feature type="region of interest" description="Disordered" evidence="6">
    <location>
        <begin position="1"/>
        <end position="576"/>
    </location>
</feature>
<feature type="compositionally biased region" description="Low complexity" evidence="6">
    <location>
        <begin position="470"/>
        <end position="481"/>
    </location>
</feature>
<evidence type="ECO:0000256" key="4">
    <source>
        <dbReference type="ARBA" id="ARBA00023038"/>
    </source>
</evidence>
<dbReference type="Proteomes" id="UP001174997">
    <property type="component" value="Unassembled WGS sequence"/>
</dbReference>
<feature type="compositionally biased region" description="Low complexity" evidence="6">
    <location>
        <begin position="343"/>
        <end position="367"/>
    </location>
</feature>
<gene>
    <name evidence="8" type="ORF">QBC41DRAFT_302902</name>
</gene>
<dbReference type="EMBL" id="JAULSY010000048">
    <property type="protein sequence ID" value="KAK0668975.1"/>
    <property type="molecule type" value="Genomic_DNA"/>
</dbReference>
<dbReference type="PANTHER" id="PTHR24212:SF8">
    <property type="entry name" value="LIM ZINC FINGER DOMAIN CONTAINING PROTEIN"/>
    <property type="match status" value="1"/>
</dbReference>
<feature type="compositionally biased region" description="Gly residues" evidence="6">
    <location>
        <begin position="779"/>
        <end position="788"/>
    </location>
</feature>
<dbReference type="SUPFAM" id="SSF57716">
    <property type="entry name" value="Glucocorticoid receptor-like (DNA-binding domain)"/>
    <property type="match status" value="1"/>
</dbReference>
<feature type="domain" description="LIM zinc-binding" evidence="7">
    <location>
        <begin position="705"/>
        <end position="763"/>
    </location>
</feature>
<evidence type="ECO:0000256" key="6">
    <source>
        <dbReference type="SAM" id="MobiDB-lite"/>
    </source>
</evidence>
<keyword evidence="4 5" id="KW-0440">LIM domain</keyword>
<dbReference type="AlphaFoldDB" id="A0AA40DBI7"/>
<evidence type="ECO:0000256" key="5">
    <source>
        <dbReference type="PROSITE-ProRule" id="PRU00125"/>
    </source>
</evidence>
<evidence type="ECO:0000313" key="9">
    <source>
        <dbReference type="Proteomes" id="UP001174997"/>
    </source>
</evidence>
<feature type="compositionally biased region" description="Polar residues" evidence="6">
    <location>
        <begin position="178"/>
        <end position="210"/>
    </location>
</feature>
<feature type="compositionally biased region" description="Basic and acidic residues" evidence="6">
    <location>
        <begin position="598"/>
        <end position="625"/>
    </location>
</feature>
<sequence length="831" mass="89352">MGEHECTGPPAVEETPPMPAPSLFERFNPWGAPAAAAPKEQPRAPPQVDTSAASTLDASQATAHADDGSDRAYAGQGQLTPVSSLSSGSQPSEQNISPKTPNARPATDKPDEFFAPQIANDSPPPQQTRRPGGYGGLGNGTEFDDQLPPSNPPRKQSPPNLMDRLNSIAPGPFDANRRPSSSARSDINDRPGTSASNLSSLGGGQAQPSLRKNGYGGFGISTRSPSRQEDNPPPLTPSRAETFPRPDEGFPPPQRTPSAPAAALRIQPPDRLRAPSESFSDRDGGMSPDSRGSMMSDRPRRPSRGPDTSRPPPPRSATLRPTTPGLPTINLAEEFGVGNPYHTPSESTGSSVSVHSMSTQSVSAQSSFERRPSQASSRTSPPRSIASRSGRRKPSDTSSFDNLMSDLQSSMDDIKQKPSGPASLKMPYKGGRDRPSPLSARPPPPEGGYDPRIDPRGQRRGAGGSPLPSPLELENSPLESPAIMTPSILTPGSGAHPSPGWPTPKPEPVRPREQAPPVPQQQGLRDLQGASPMDRAPTMEAPRELQSAPTMEASRELQRAPTMEAPKELQRPPIEPFRPNIQRAATMEVPRQLQRAATMDEPRDQYKQDPRDELRDGRPLHERSRSQPRNLPPPSAQPSRGDCKACGLPIKGKSISSADGRLTGRYHKPCFVCSTCQEPFTSATFYVLNDKPYCEQHYHKLNGSLCGSCGRGIEGEYLEDETSRKHHVGCFKCGDCGMALRDGYFEVNGRAFCEKDAWRRVQQPPPMMMGGRGMGPMGPPGRGRGGMRPPGPMGLPGANPRFGPNGPYGNSRLGPGPRPKMEKRMTRLGML</sequence>
<dbReference type="Gene3D" id="2.10.110.10">
    <property type="entry name" value="Cysteine Rich Protein"/>
    <property type="match status" value="2"/>
</dbReference>
<dbReference type="SMART" id="SM00132">
    <property type="entry name" value="LIM"/>
    <property type="match status" value="2"/>
</dbReference>
<accession>A0AA40DBI7</accession>
<dbReference type="GO" id="GO:0030695">
    <property type="term" value="F:GTPase regulator activity"/>
    <property type="evidence" value="ECO:0007669"/>
    <property type="project" value="UniProtKB-ARBA"/>
</dbReference>
<evidence type="ECO:0000256" key="3">
    <source>
        <dbReference type="ARBA" id="ARBA00022833"/>
    </source>
</evidence>
<feature type="compositionally biased region" description="Low complexity" evidence="6">
    <location>
        <begin position="83"/>
        <end position="92"/>
    </location>
</feature>
<reference evidence="8" key="1">
    <citation type="submission" date="2023-06" db="EMBL/GenBank/DDBJ databases">
        <title>Genome-scale phylogeny and comparative genomics of the fungal order Sordariales.</title>
        <authorList>
            <consortium name="Lawrence Berkeley National Laboratory"/>
            <person name="Hensen N."/>
            <person name="Bonometti L."/>
            <person name="Westerberg I."/>
            <person name="Brannstrom I.O."/>
            <person name="Guillou S."/>
            <person name="Cros-Aarteil S."/>
            <person name="Calhoun S."/>
            <person name="Haridas S."/>
            <person name="Kuo A."/>
            <person name="Mondo S."/>
            <person name="Pangilinan J."/>
            <person name="Riley R."/>
            <person name="Labutti K."/>
            <person name="Andreopoulos B."/>
            <person name="Lipzen A."/>
            <person name="Chen C."/>
            <person name="Yanf M."/>
            <person name="Daum C."/>
            <person name="Ng V."/>
            <person name="Clum A."/>
            <person name="Steindorff A."/>
            <person name="Ohm R."/>
            <person name="Martin F."/>
            <person name="Silar P."/>
            <person name="Natvig D."/>
            <person name="Lalanne C."/>
            <person name="Gautier V."/>
            <person name="Ament-Velasquez S.L."/>
            <person name="Kruys A."/>
            <person name="Hutchinson M.I."/>
            <person name="Powell A.J."/>
            <person name="Barry K."/>
            <person name="Miller A.N."/>
            <person name="Grigoriev I.V."/>
            <person name="Debuchy R."/>
            <person name="Gladieux P."/>
            <person name="Thoren M.H."/>
            <person name="Johannesson H."/>
        </authorList>
    </citation>
    <scope>NUCLEOTIDE SEQUENCE</scope>
    <source>
        <strain evidence="8">CBS 307.81</strain>
    </source>
</reference>
<dbReference type="CDD" id="cd08368">
    <property type="entry name" value="LIM"/>
    <property type="match status" value="1"/>
</dbReference>
<keyword evidence="2" id="KW-0677">Repeat</keyword>
<feature type="compositionally biased region" description="Polar residues" evidence="6">
    <location>
        <begin position="396"/>
        <end position="411"/>
    </location>
</feature>
<evidence type="ECO:0000256" key="2">
    <source>
        <dbReference type="ARBA" id="ARBA00022737"/>
    </source>
</evidence>
<comment type="caution">
    <text evidence="8">The sequence shown here is derived from an EMBL/GenBank/DDBJ whole genome shotgun (WGS) entry which is preliminary data.</text>
</comment>